<evidence type="ECO:0000313" key="2">
    <source>
        <dbReference type="EMBL" id="MEQ2561900.1"/>
    </source>
</evidence>
<evidence type="ECO:0000313" key="3">
    <source>
        <dbReference type="Proteomes" id="UP001437460"/>
    </source>
</evidence>
<protein>
    <submittedName>
        <fullName evidence="2">Uncharacterized protein</fullName>
    </submittedName>
</protein>
<name>A0ABV1HHX2_9FIRM</name>
<dbReference type="RefSeq" id="WP_349228332.1">
    <property type="nucleotide sequence ID" value="NZ_JBBMFJ010000002.1"/>
</dbReference>
<dbReference type="Gene3D" id="3.40.190.210">
    <property type="match status" value="1"/>
</dbReference>
<gene>
    <name evidence="2" type="ORF">WMO41_01665</name>
</gene>
<keyword evidence="3" id="KW-1185">Reference proteome</keyword>
<organism evidence="2 3">
    <name type="scientific">Ventrimonas faecis</name>
    <dbReference type="NCBI Taxonomy" id="3133170"/>
    <lineage>
        <taxon>Bacteria</taxon>
        <taxon>Bacillati</taxon>
        <taxon>Bacillota</taxon>
        <taxon>Clostridia</taxon>
        <taxon>Lachnospirales</taxon>
        <taxon>Lachnospiraceae</taxon>
        <taxon>Ventrimonas</taxon>
    </lineage>
</organism>
<comment type="caution">
    <text evidence="2">The sequence shown here is derived from an EMBL/GenBank/DDBJ whole genome shotgun (WGS) entry which is preliminary data.</text>
</comment>
<dbReference type="EMBL" id="JBBMFJ010000002">
    <property type="protein sequence ID" value="MEQ2561900.1"/>
    <property type="molecule type" value="Genomic_DNA"/>
</dbReference>
<feature type="transmembrane region" description="Helical" evidence="1">
    <location>
        <begin position="9"/>
        <end position="26"/>
    </location>
</feature>
<keyword evidence="1" id="KW-0812">Transmembrane</keyword>
<keyword evidence="1" id="KW-0472">Membrane</keyword>
<evidence type="ECO:0000256" key="1">
    <source>
        <dbReference type="SAM" id="Phobius"/>
    </source>
</evidence>
<reference evidence="2 3" key="1">
    <citation type="submission" date="2024-03" db="EMBL/GenBank/DDBJ databases">
        <title>Human intestinal bacterial collection.</title>
        <authorList>
            <person name="Pauvert C."/>
            <person name="Hitch T.C.A."/>
            <person name="Clavel T."/>
        </authorList>
    </citation>
    <scope>NUCLEOTIDE SEQUENCE [LARGE SCALE GENOMIC DNA]</scope>
    <source>
        <strain evidence="2 3">CLA-AP-H27</strain>
    </source>
</reference>
<proteinExistence type="predicted"/>
<dbReference type="Proteomes" id="UP001437460">
    <property type="component" value="Unassembled WGS sequence"/>
</dbReference>
<accession>A0ABV1HHX2</accession>
<keyword evidence="1" id="KW-1133">Transmembrane helix</keyword>
<sequence>MKERIQHRMLVLLVLMIIAGGISVFLNNASYNPDFSMIDAISGASKKSHRDKGKSETVSAWGYSKDDLALSGEDYTERIILTAGNTYKILENTATVGNEDDIVLLSDKENEEYQKAVRNISDYLKTQGYHVRIKECSEIMMLSFVHAGHFDMFLMNEEAAQ</sequence>